<feature type="short sequence motif" description="DGA/G" evidence="4">
    <location>
        <begin position="201"/>
        <end position="203"/>
    </location>
</feature>
<proteinExistence type="predicted"/>
<dbReference type="EMBL" id="CP044331">
    <property type="protein sequence ID" value="QGM99547.1"/>
    <property type="molecule type" value="Genomic_DNA"/>
</dbReference>
<protein>
    <submittedName>
        <fullName evidence="6">Patatin-like phospholipase family protein</fullName>
    </submittedName>
</protein>
<evidence type="ECO:0000256" key="3">
    <source>
        <dbReference type="ARBA" id="ARBA00023098"/>
    </source>
</evidence>
<dbReference type="PROSITE" id="PS51635">
    <property type="entry name" value="PNPLA"/>
    <property type="match status" value="1"/>
</dbReference>
<dbReference type="PANTHER" id="PTHR14226:SF57">
    <property type="entry name" value="BLR7027 PROTEIN"/>
    <property type="match status" value="1"/>
</dbReference>
<keyword evidence="1 4" id="KW-0378">Hydrolase</keyword>
<feature type="active site" description="Proton acceptor" evidence="4">
    <location>
        <position position="201"/>
    </location>
</feature>
<reference evidence="6 7" key="1">
    <citation type="submission" date="2019-09" db="EMBL/GenBank/DDBJ databases">
        <title>Isolation and complete genome sequencing of Methylocystis species.</title>
        <authorList>
            <person name="Rumah B.L."/>
            <person name="Stead C.E."/>
            <person name="Stevens B.C."/>
            <person name="Minton N.P."/>
            <person name="Grosse-Honebrink A."/>
            <person name="Zhang Y."/>
        </authorList>
    </citation>
    <scope>NUCLEOTIDE SEQUENCE [LARGE SCALE GENOMIC DNA]</scope>
    <source>
        <strain evidence="6 7">BRCS2</strain>
    </source>
</reference>
<feature type="active site" description="Nucleophile" evidence="4">
    <location>
        <position position="43"/>
    </location>
</feature>
<evidence type="ECO:0000256" key="4">
    <source>
        <dbReference type="PROSITE-ProRule" id="PRU01161"/>
    </source>
</evidence>
<evidence type="ECO:0000256" key="2">
    <source>
        <dbReference type="ARBA" id="ARBA00022963"/>
    </source>
</evidence>
<keyword evidence="3 4" id="KW-0443">Lipid metabolism</keyword>
<evidence type="ECO:0000313" key="7">
    <source>
        <dbReference type="Proteomes" id="UP000422569"/>
    </source>
</evidence>
<gene>
    <name evidence="6" type="ORF">F7D14_04445</name>
</gene>
<feature type="domain" description="PNPLA" evidence="5">
    <location>
        <begin position="10"/>
        <end position="214"/>
    </location>
</feature>
<dbReference type="AlphaFoldDB" id="A0A6B8M3K5"/>
<feature type="short sequence motif" description="GXSXG" evidence="4">
    <location>
        <begin position="41"/>
        <end position="45"/>
    </location>
</feature>
<dbReference type="PANTHER" id="PTHR14226">
    <property type="entry name" value="NEUROPATHY TARGET ESTERASE/SWISS CHEESE D.MELANOGASTER"/>
    <property type="match status" value="1"/>
</dbReference>
<name>A0A6B8M3K5_9HYPH</name>
<dbReference type="GO" id="GO:0016042">
    <property type="term" value="P:lipid catabolic process"/>
    <property type="evidence" value="ECO:0007669"/>
    <property type="project" value="UniProtKB-UniRule"/>
</dbReference>
<feature type="short sequence motif" description="GXGXXG" evidence="4">
    <location>
        <begin position="14"/>
        <end position="19"/>
    </location>
</feature>
<dbReference type="InterPro" id="IPR016035">
    <property type="entry name" value="Acyl_Trfase/lysoPLipase"/>
</dbReference>
<sequence length="378" mass="41477">MVSKKEKIALVLQGGGALGAYQAGAFEALSTGGYCPEWFAGISIGAINAAIICGNPPDKRVARLRAFWEQVTSRAPAPFLLDGLMGTIFAEASANFTATFGAPGFFAPRMPPPVPTWHYPPTELSYYDTEPLRRTLSDLVDFNLINSGNVRLSVGAVNVQTGNFIYFDNAEMKIGPEHILASGALPPGFPPVKIGKDLYWDGGLVSNTPLQDILDKCDSQDDLCVFQIDLFGARGPAPSTLLDAAQREKDIRYSSRTRLNTDLSKRAHNLRTALKRLAAKVPPELLNDPDWLALDGFGDVPAMTIVQLIHRRAAYETQSKDYEFSRTTMTDHWKAGAADVAATLSHPAWLSRKRPVEEVVVFDCTKELFEDDDRRSKT</sequence>
<dbReference type="InterPro" id="IPR050301">
    <property type="entry name" value="NTE"/>
</dbReference>
<dbReference type="Pfam" id="PF12536">
    <property type="entry name" value="DUF3734"/>
    <property type="match status" value="1"/>
</dbReference>
<keyword evidence="7" id="KW-1185">Reference proteome</keyword>
<dbReference type="CDD" id="cd07209">
    <property type="entry name" value="Pat_hypo_Ecoli_Z1214_like"/>
    <property type="match status" value="1"/>
</dbReference>
<dbReference type="Pfam" id="PF01734">
    <property type="entry name" value="Patatin"/>
    <property type="match status" value="1"/>
</dbReference>
<evidence type="ECO:0000256" key="1">
    <source>
        <dbReference type="ARBA" id="ARBA00022801"/>
    </source>
</evidence>
<organism evidence="6 7">
    <name type="scientific">Methylocystis parvus</name>
    <dbReference type="NCBI Taxonomy" id="134"/>
    <lineage>
        <taxon>Bacteria</taxon>
        <taxon>Pseudomonadati</taxon>
        <taxon>Pseudomonadota</taxon>
        <taxon>Alphaproteobacteria</taxon>
        <taxon>Hyphomicrobiales</taxon>
        <taxon>Methylocystaceae</taxon>
        <taxon>Methylocystis</taxon>
    </lineage>
</organism>
<dbReference type="Gene3D" id="3.40.1090.10">
    <property type="entry name" value="Cytosolic phospholipase A2 catalytic domain"/>
    <property type="match status" value="2"/>
</dbReference>
<evidence type="ECO:0000313" key="6">
    <source>
        <dbReference type="EMBL" id="QGM99547.1"/>
    </source>
</evidence>
<evidence type="ECO:0000259" key="5">
    <source>
        <dbReference type="PROSITE" id="PS51635"/>
    </source>
</evidence>
<accession>A0A6B8M3K5</accession>
<dbReference type="KEGG" id="mpar:F7D14_04445"/>
<dbReference type="SUPFAM" id="SSF52151">
    <property type="entry name" value="FabD/lysophospholipase-like"/>
    <property type="match status" value="1"/>
</dbReference>
<dbReference type="Proteomes" id="UP000422569">
    <property type="component" value="Chromosome"/>
</dbReference>
<dbReference type="InterPro" id="IPR002641">
    <property type="entry name" value="PNPLA_dom"/>
</dbReference>
<dbReference type="GO" id="GO:0016787">
    <property type="term" value="F:hydrolase activity"/>
    <property type="evidence" value="ECO:0007669"/>
    <property type="project" value="UniProtKB-UniRule"/>
</dbReference>
<keyword evidence="2 4" id="KW-0442">Lipid degradation</keyword>
<dbReference type="InterPro" id="IPR021095">
    <property type="entry name" value="DUF3734"/>
</dbReference>